<proteinExistence type="predicted"/>
<feature type="region of interest" description="Disordered" evidence="1">
    <location>
        <begin position="1264"/>
        <end position="1290"/>
    </location>
</feature>
<dbReference type="InterPro" id="IPR039904">
    <property type="entry name" value="TRANK1"/>
</dbReference>
<protein>
    <submittedName>
        <fullName evidence="2">Uncharacterized protein</fullName>
    </submittedName>
</protein>
<dbReference type="PANTHER" id="PTHR21529:SF4">
    <property type="entry name" value="TPR AND ANKYRIN REPEAT-CONTAINING PROTEIN 1"/>
    <property type="match status" value="1"/>
</dbReference>
<dbReference type="InterPro" id="IPR011990">
    <property type="entry name" value="TPR-like_helical_dom_sf"/>
</dbReference>
<dbReference type="PANTHER" id="PTHR21529">
    <property type="entry name" value="MAMMARY TURMOR VIRUS RECEPTOR HOMOLOG 1, 2 MTVR1, 2"/>
    <property type="match status" value="1"/>
</dbReference>
<evidence type="ECO:0000256" key="1">
    <source>
        <dbReference type="SAM" id="MobiDB-lite"/>
    </source>
</evidence>
<dbReference type="SUPFAM" id="SSF48452">
    <property type="entry name" value="TPR-like"/>
    <property type="match status" value="1"/>
</dbReference>
<comment type="caution">
    <text evidence="2">The sequence shown here is derived from an EMBL/GenBank/DDBJ whole genome shotgun (WGS) entry which is preliminary data.</text>
</comment>
<keyword evidence="3" id="KW-1185">Reference proteome</keyword>
<name>A0A433QC36_9FUNG</name>
<reference evidence="2 3" key="1">
    <citation type="journal article" date="2018" name="New Phytol.">
        <title>Phylogenomics of Endogonaceae and evolution of mycorrhizas within Mucoromycota.</title>
        <authorList>
            <person name="Chang Y."/>
            <person name="Desiro A."/>
            <person name="Na H."/>
            <person name="Sandor L."/>
            <person name="Lipzen A."/>
            <person name="Clum A."/>
            <person name="Barry K."/>
            <person name="Grigoriev I.V."/>
            <person name="Martin F.M."/>
            <person name="Stajich J.E."/>
            <person name="Smith M.E."/>
            <person name="Bonito G."/>
            <person name="Spatafora J.W."/>
        </authorList>
    </citation>
    <scope>NUCLEOTIDE SEQUENCE [LARGE SCALE GENOMIC DNA]</scope>
    <source>
        <strain evidence="2 3">AD002</strain>
    </source>
</reference>
<dbReference type="Proteomes" id="UP000274822">
    <property type="component" value="Unassembled WGS sequence"/>
</dbReference>
<accession>A0A433QC36</accession>
<evidence type="ECO:0000313" key="2">
    <source>
        <dbReference type="EMBL" id="RUS27294.1"/>
    </source>
</evidence>
<dbReference type="EMBL" id="RBNJ01008714">
    <property type="protein sequence ID" value="RUS27294.1"/>
    <property type="molecule type" value="Genomic_DNA"/>
</dbReference>
<gene>
    <name evidence="2" type="ORF">BC938DRAFT_483466</name>
</gene>
<evidence type="ECO:0000313" key="3">
    <source>
        <dbReference type="Proteomes" id="UP000274822"/>
    </source>
</evidence>
<sequence>LDFFTDTLTSSHSLWRVLYNDIPNNTVPCPVFDIDKHQLLATELKMLYVACTRAKVQLWFFDESESFRQPMLDFWRSQQLVTYIPGSDSETIATMARKSSPEQWAKRGLELYQLKNYSDARKCFKNAGDEKNMKRCDAWIAMVEGDQAEGSKQPELAKTKYGEAAQLFADIGANKHAARAFYKARDFEKAGDLFSVVDEHLMAATAYNKGKIYDKAVISYIKAQQADRALDTCLRGRLWSFGLWILNEDVDEVELARNLHRPSITEEVKRRYIWNVARHFSVEKDKPMMYEYLVRLPNNEDRRKFLKRFKLHDELIALETRANNYDLVAEQYEASGDFLKASENFEKANNIPEAIKAKMRWIRVRRPFDVTMSLEKADFMAVSEHQKELNRLVALLPRSDSIGPLIAEAGVLTAPLVGLGARAVALQERYEYAKEFRNPRLDLYAIQLLLLYHIKASADNPELLIFDLCVKIHEWVKTIQTIASRMTTALEDLDHRGTVSQWSQWAEEYLETIAHSANLPSKRSMFNSADDGWLLSLIDVTTADLSVKAAQRLYSLLASFFRSVLDMHVKARDELEPCPKLFLDPTGGICTRSGNVCQYAHKNVSLPKETERRYRLQAMIIEAAVNLENPRLLAALSDDTQNAYISPLGAESRRAFSMLFPFNPPLHDIEQVVLFRRDSFAVDAVFRKLSPLLQRRNDDDIARATLYKSIIQDTRLRIPNFERYDVRRYLLAQSCMHEERAQNSASPDPQALCLHCNFLTGALFDIFGDSEYKAPGKVQPFTLLLLCEKLWVNLAFLHRMNTNRKAALLPKSLVGFHFLGREKLMSSALCSFPMDDNIRQQTLDMINTLAITLRRLLSDAPGFFNWIRYFKTPPQVTRHVVTRFVSLYLLIGLNYFSYPHIFDPIFLSLREMDILRDDRDPRYPQFARADFRWNNAPYRFHVNVRESMMLANNYVHKVAQLFKETRDPLVVLKTYDYHVPHFFSSRALCTVSINSQENPKTFTLANLFPSYYELVSHSATSSEVTDKLQETSQEDLGSPAALVEVEENTATTALDKDVFIANVVGTSEKLNAEDVRSHVSLPLVVVIQCRVWVRKCRAILARRSQVIDLKEQVECEAAIVMDRIGAPQEYRNLYLEHGTDTYLHLLHAIESCELMLRIVQRPNIAIIWPDDDRGEQKTDALRAKKTNRTTPAAEEIKAEVLDLVSDLMEKLQEGKQCIDDDTFHARFDISALKTKLAEIASLLSDTMDPLKKFGELCVKIEEDEEEKSEGHVSTARKGSDAGKAVIMREE</sequence>
<feature type="non-terminal residue" evidence="2">
    <location>
        <position position="1"/>
    </location>
</feature>
<organism evidence="2 3">
    <name type="scientific">Jimgerdemannia flammicorona</name>
    <dbReference type="NCBI Taxonomy" id="994334"/>
    <lineage>
        <taxon>Eukaryota</taxon>
        <taxon>Fungi</taxon>
        <taxon>Fungi incertae sedis</taxon>
        <taxon>Mucoromycota</taxon>
        <taxon>Mucoromycotina</taxon>
        <taxon>Endogonomycetes</taxon>
        <taxon>Endogonales</taxon>
        <taxon>Endogonaceae</taxon>
        <taxon>Jimgerdemannia</taxon>
    </lineage>
</organism>